<proteinExistence type="predicted"/>
<keyword evidence="2" id="KW-0547">Nucleotide-binding</keyword>
<dbReference type="AlphaFoldDB" id="A0A0X1KUE1"/>
<dbReference type="PATRIC" id="fig|1123384.7.peg.1756"/>
<dbReference type="GO" id="GO:0005524">
    <property type="term" value="F:ATP binding"/>
    <property type="evidence" value="ECO:0007669"/>
    <property type="project" value="UniProtKB-KW"/>
</dbReference>
<protein>
    <recommendedName>
        <fullName evidence="3">Fido domain-containing protein</fullName>
    </recommendedName>
</protein>
<dbReference type="InterPro" id="IPR003812">
    <property type="entry name" value="Fido"/>
</dbReference>
<dbReference type="Proteomes" id="UP000077469">
    <property type="component" value="Chromosome"/>
</dbReference>
<feature type="domain" description="Fido" evidence="3">
    <location>
        <begin position="94"/>
        <end position="232"/>
    </location>
</feature>
<evidence type="ECO:0000256" key="2">
    <source>
        <dbReference type="PIRSR" id="PIRSR640198-2"/>
    </source>
</evidence>
<dbReference type="KEGG" id="phy:AJ81_08765"/>
<feature type="binding site" evidence="2">
    <location>
        <begin position="177"/>
        <end position="184"/>
    </location>
    <ligand>
        <name>ATP</name>
        <dbReference type="ChEBI" id="CHEBI:30616"/>
    </ligand>
</feature>
<dbReference type="PANTHER" id="PTHR13504:SF38">
    <property type="entry name" value="FIDO DOMAIN-CONTAINING PROTEIN"/>
    <property type="match status" value="1"/>
</dbReference>
<gene>
    <name evidence="4" type="ORF">AJ81_08765</name>
</gene>
<feature type="active site" evidence="1">
    <location>
        <position position="173"/>
    </location>
</feature>
<dbReference type="PaxDb" id="1123384-AJ81_08765"/>
<dbReference type="InterPro" id="IPR036597">
    <property type="entry name" value="Fido-like_dom_sf"/>
</dbReference>
<organism evidence="4 5">
    <name type="scientific">Pseudothermotoga hypogea DSM 11164 = NBRC 106472</name>
    <dbReference type="NCBI Taxonomy" id="1123384"/>
    <lineage>
        <taxon>Bacteria</taxon>
        <taxon>Thermotogati</taxon>
        <taxon>Thermotogota</taxon>
        <taxon>Thermotogae</taxon>
        <taxon>Thermotogales</taxon>
        <taxon>Thermotogaceae</taxon>
        <taxon>Pseudothermotoga</taxon>
    </lineage>
</organism>
<dbReference type="SUPFAM" id="SSF140931">
    <property type="entry name" value="Fic-like"/>
    <property type="match status" value="1"/>
</dbReference>
<evidence type="ECO:0000313" key="5">
    <source>
        <dbReference type="Proteomes" id="UP000077469"/>
    </source>
</evidence>
<accession>A0A0X1KUE1</accession>
<dbReference type="EMBL" id="CP007141">
    <property type="protein sequence ID" value="AJC74875.1"/>
    <property type="molecule type" value="Genomic_DNA"/>
</dbReference>
<keyword evidence="5" id="KW-1185">Reference proteome</keyword>
<dbReference type="Gene3D" id="1.10.3290.10">
    <property type="entry name" value="Fido-like domain"/>
    <property type="match status" value="1"/>
</dbReference>
<evidence type="ECO:0000313" key="4">
    <source>
        <dbReference type="EMBL" id="AJC74875.1"/>
    </source>
</evidence>
<dbReference type="InterPro" id="IPR040198">
    <property type="entry name" value="Fido_containing"/>
</dbReference>
<dbReference type="PROSITE" id="PS51459">
    <property type="entry name" value="FIDO"/>
    <property type="match status" value="1"/>
</dbReference>
<sequence length="320" mass="37452">MMGVKKKLTALIEWRRQIFKPLILQIPNSEWLYMLKEETRNSLMIEGIFASENDLEAALTGKYKASDEVLNYFKTARLFYNLALEYSMTGERPFGTTLVRSAHRLLFENMIDPRKLGDFRHGAIVITGAKIKPPVFDLDDWIRLWLEYVQYAYEKHEVQEATARTHVLFECIHPFEDGNGRIGRILTNFFLIYYGYLNVTIKGVENEDRDRYIKALERAEKGLRDLLKESPKNLSVQMIDERMSEEDTEDLAELVARALIESYDRQICWFFAKDLVPAEEFAKKINKTTDAVRKMIERKTLIATKPKGRWMVYPKLPSES</sequence>
<dbReference type="STRING" id="1123384.AJ81_08765"/>
<dbReference type="Pfam" id="PF02661">
    <property type="entry name" value="Fic"/>
    <property type="match status" value="1"/>
</dbReference>
<reference evidence="4 5" key="1">
    <citation type="submission" date="2014-01" db="EMBL/GenBank/DDBJ databases">
        <title>Genome sequencing of Thermotog hypogea.</title>
        <authorList>
            <person name="Zhang X."/>
            <person name="Alvare G."/>
            <person name="Fristensky B."/>
            <person name="Chen L."/>
            <person name="Suen T."/>
            <person name="Chen Q."/>
            <person name="Ma K."/>
        </authorList>
    </citation>
    <scope>NUCLEOTIDE SEQUENCE [LARGE SCALE GENOMIC DNA]</scope>
    <source>
        <strain evidence="4 5">DSM 11164</strain>
    </source>
</reference>
<keyword evidence="2" id="KW-0067">ATP-binding</keyword>
<name>A0A0X1KUE1_9THEM</name>
<dbReference type="PANTHER" id="PTHR13504">
    <property type="entry name" value="FIDO DOMAIN-CONTAINING PROTEIN DDB_G0283145"/>
    <property type="match status" value="1"/>
</dbReference>
<evidence type="ECO:0000259" key="3">
    <source>
        <dbReference type="PROSITE" id="PS51459"/>
    </source>
</evidence>
<evidence type="ECO:0000256" key="1">
    <source>
        <dbReference type="PIRSR" id="PIRSR640198-1"/>
    </source>
</evidence>